<sequence length="392" mass="43892">MLSALAEDRARIADLDAIISEMERSICALRVERELAQERLQSYKYPVLTLPNEVVSEIFLHFLPIYPRCPPLTGILSPTLLTLICRSWRDVALATPVLWRAISSSDTSEIPFAKQLEMSVIWLNRSRSCPLSFQMADGQSLSTHDEMTALLSTIIIPHHRRWEHLKLGLLPHSCLPAIASGPMPLLRHLDLALVEASDVAVVTVAFLELPLLRTAIVDCVTAAHAILPWAQLTSLSLDRVYPHECVPVLKQTPNLVHCTLWLFFFYGDDSSLFDELTLPCLEALTINNPGHVRVRVMKFLAKFNVPALRTLQIPERCLGPDIIRSLASFISNSGCKLNEGSICITGARTISEEAYRMAFPSIAKFCFTGQYHFYASEEMTEESSSEVEDDDD</sequence>
<protein>
    <submittedName>
        <fullName evidence="1">F-box domain-containing protein</fullName>
    </submittedName>
</protein>
<dbReference type="OrthoDB" id="3139566at2759"/>
<comment type="caution">
    <text evidence="1">The sequence shown here is derived from an EMBL/GenBank/DDBJ whole genome shotgun (WGS) entry which is preliminary data.</text>
</comment>
<evidence type="ECO:0000313" key="1">
    <source>
        <dbReference type="EMBL" id="KAF7334575.1"/>
    </source>
</evidence>
<dbReference type="Gene3D" id="1.20.1280.50">
    <property type="match status" value="1"/>
</dbReference>
<proteinExistence type="predicted"/>
<dbReference type="Proteomes" id="UP000620124">
    <property type="component" value="Unassembled WGS sequence"/>
</dbReference>
<organism evidence="1 2">
    <name type="scientific">Mycena venus</name>
    <dbReference type="NCBI Taxonomy" id="2733690"/>
    <lineage>
        <taxon>Eukaryota</taxon>
        <taxon>Fungi</taxon>
        <taxon>Dikarya</taxon>
        <taxon>Basidiomycota</taxon>
        <taxon>Agaricomycotina</taxon>
        <taxon>Agaricomycetes</taxon>
        <taxon>Agaricomycetidae</taxon>
        <taxon>Agaricales</taxon>
        <taxon>Marasmiineae</taxon>
        <taxon>Mycenaceae</taxon>
        <taxon>Mycena</taxon>
    </lineage>
</organism>
<keyword evidence="2" id="KW-1185">Reference proteome</keyword>
<dbReference type="EMBL" id="JACAZI010000026">
    <property type="protein sequence ID" value="KAF7334575.1"/>
    <property type="molecule type" value="Genomic_DNA"/>
</dbReference>
<dbReference type="SUPFAM" id="SSF52047">
    <property type="entry name" value="RNI-like"/>
    <property type="match status" value="1"/>
</dbReference>
<dbReference type="AlphaFoldDB" id="A0A8H6X4Y9"/>
<accession>A0A8H6X4Y9</accession>
<evidence type="ECO:0000313" key="2">
    <source>
        <dbReference type="Proteomes" id="UP000620124"/>
    </source>
</evidence>
<reference evidence="1" key="1">
    <citation type="submission" date="2020-05" db="EMBL/GenBank/DDBJ databases">
        <title>Mycena genomes resolve the evolution of fungal bioluminescence.</title>
        <authorList>
            <person name="Tsai I.J."/>
        </authorList>
    </citation>
    <scope>NUCLEOTIDE SEQUENCE</scope>
    <source>
        <strain evidence="1">CCC161011</strain>
    </source>
</reference>
<name>A0A8H6X4Y9_9AGAR</name>
<gene>
    <name evidence="1" type="ORF">MVEN_02287400</name>
</gene>